<reference evidence="1 2" key="1">
    <citation type="submission" date="2019-03" db="EMBL/GenBank/DDBJ databases">
        <title>First draft genome of Liparis tanakae, snailfish: a comprehensive survey of snailfish specific genes.</title>
        <authorList>
            <person name="Kim W."/>
            <person name="Song I."/>
            <person name="Jeong J.-H."/>
            <person name="Kim D."/>
            <person name="Kim S."/>
            <person name="Ryu S."/>
            <person name="Song J.Y."/>
            <person name="Lee S.K."/>
        </authorList>
    </citation>
    <scope>NUCLEOTIDE SEQUENCE [LARGE SCALE GENOMIC DNA]</scope>
    <source>
        <tissue evidence="1">Muscle</tissue>
    </source>
</reference>
<keyword evidence="2" id="KW-1185">Reference proteome</keyword>
<sequence length="71" mass="7980">MGLDLRYGKCLWERTCSISDGQVSSMGQDDRQAVCQSSCSRHMKTGGKPRDNNNNIIITRHHIPTAEMFVP</sequence>
<protein>
    <submittedName>
        <fullName evidence="1">Uncharacterized protein</fullName>
    </submittedName>
</protein>
<accession>A0A4Z2HZT0</accession>
<dbReference type="AlphaFoldDB" id="A0A4Z2HZT0"/>
<gene>
    <name evidence="1" type="ORF">EYF80_018437</name>
</gene>
<comment type="caution">
    <text evidence="1">The sequence shown here is derived from an EMBL/GenBank/DDBJ whole genome shotgun (WGS) entry which is preliminary data.</text>
</comment>
<dbReference type="Proteomes" id="UP000314294">
    <property type="component" value="Unassembled WGS sequence"/>
</dbReference>
<evidence type="ECO:0000313" key="2">
    <source>
        <dbReference type="Proteomes" id="UP000314294"/>
    </source>
</evidence>
<dbReference type="EMBL" id="SRLO01000151">
    <property type="protein sequence ID" value="TNN71359.1"/>
    <property type="molecule type" value="Genomic_DNA"/>
</dbReference>
<evidence type="ECO:0000313" key="1">
    <source>
        <dbReference type="EMBL" id="TNN71359.1"/>
    </source>
</evidence>
<name>A0A4Z2HZT0_9TELE</name>
<organism evidence="1 2">
    <name type="scientific">Liparis tanakae</name>
    <name type="common">Tanaka's snailfish</name>
    <dbReference type="NCBI Taxonomy" id="230148"/>
    <lineage>
        <taxon>Eukaryota</taxon>
        <taxon>Metazoa</taxon>
        <taxon>Chordata</taxon>
        <taxon>Craniata</taxon>
        <taxon>Vertebrata</taxon>
        <taxon>Euteleostomi</taxon>
        <taxon>Actinopterygii</taxon>
        <taxon>Neopterygii</taxon>
        <taxon>Teleostei</taxon>
        <taxon>Neoteleostei</taxon>
        <taxon>Acanthomorphata</taxon>
        <taxon>Eupercaria</taxon>
        <taxon>Perciformes</taxon>
        <taxon>Cottioidei</taxon>
        <taxon>Cottales</taxon>
        <taxon>Liparidae</taxon>
        <taxon>Liparis</taxon>
    </lineage>
</organism>
<proteinExistence type="predicted"/>